<proteinExistence type="predicted"/>
<organism evidence="1">
    <name type="scientific">uncultured Rubrobacteraceae bacterium</name>
    <dbReference type="NCBI Taxonomy" id="349277"/>
    <lineage>
        <taxon>Bacteria</taxon>
        <taxon>Bacillati</taxon>
        <taxon>Actinomycetota</taxon>
        <taxon>Rubrobacteria</taxon>
        <taxon>Rubrobacterales</taxon>
        <taxon>Rubrobacteraceae</taxon>
        <taxon>environmental samples</taxon>
    </lineage>
</organism>
<reference evidence="1" key="1">
    <citation type="submission" date="2020-02" db="EMBL/GenBank/DDBJ databases">
        <authorList>
            <person name="Meier V. D."/>
        </authorList>
    </citation>
    <scope>NUCLEOTIDE SEQUENCE</scope>
    <source>
        <strain evidence="1">AVDCRST_MAG78</strain>
    </source>
</reference>
<dbReference type="EMBL" id="CADCVB010000096">
    <property type="protein sequence ID" value="CAA9427154.1"/>
    <property type="molecule type" value="Genomic_DNA"/>
</dbReference>
<dbReference type="AlphaFoldDB" id="A0A6J4Q0C7"/>
<sequence>MASADSVGYDAGEYTYLTLPSDRALRSCIGLVVAGLAARARIGVAGLEEAVDLLESRHSANGPTRYRFSLTDDGLIAEVEEGERAVDRGKGETTDAAGAANWRTVVEMVS</sequence>
<gene>
    <name evidence="1" type="ORF">AVDCRST_MAG78-1428</name>
</gene>
<evidence type="ECO:0000313" key="1">
    <source>
        <dbReference type="EMBL" id="CAA9427154.1"/>
    </source>
</evidence>
<name>A0A6J4Q0C7_9ACTN</name>
<protein>
    <submittedName>
        <fullName evidence="1">Uncharacterized protein</fullName>
    </submittedName>
</protein>
<accession>A0A6J4Q0C7</accession>